<dbReference type="GO" id="GO:0016788">
    <property type="term" value="F:hydrolase activity, acting on ester bonds"/>
    <property type="evidence" value="ECO:0007669"/>
    <property type="project" value="UniProtKB-ARBA"/>
</dbReference>
<evidence type="ECO:0000313" key="5">
    <source>
        <dbReference type="EMBL" id="MTD99618.1"/>
    </source>
</evidence>
<sequence length="1753" mass="192195">MNGSIPELFGAKRDITDLRDYSYMPRPALLPVEHIPWDGLLAEDNLARLIRTQKDGTCVGHALAALIEIQAILRGTPPESHVSAAMLYQMARFFDMPDHKGNDAHPGIRTLRSAIKAFFHHGACMDSGEGGWPEDDLERSWLSRKQADAATRFTLGAYSRLQPILHHYHCAIVEAGAVLATAEIHDGWRQPDPQGVIRDGQGKEGRPLHAFVIVGYDRQGFLVLNSWGSGWGGVPVPGRPTPAKGLAILPYADWARSIADGWVLRLGVPGEEALAINADDQGLSRDRSRDARRTVPQRMLRGHFLNLDAGRWQQTGPLATPEPAARETVARIWDRLHDDAECRGVVVALPGVFEGEACGFARAVRLKSAFATLDMEFLTCFWSANIAAEMQAVLSDIFARCRDRAGGDAKSLDALFEETARGAGRAFWRDIERHAYCAAMPCDPDSELWQDEPGCVDDRGRLGDAVLDLAQACADNGKALHLLANGSGALVVDALLKRVQTHENRENPLGWLPGLQGLFLTFPAVPLDQAGLRILPLARAMARDRDGAARILVPSQGLEGRLTVSGYGRSILQLVSQSFLERDRNRLRPMLGSFPGAPLDPLLEPHETRRTDRLDQQDLEDDPCLEDWVIKAVAGRPIRADRPDPPPSIPKEHAMDTAYPPKITLKELQDRINSGELTPDEMRRYFTVDEKKSGPFSPVLVINPDTVQVPPGSRSALALNSANAAARWVRRSQYDARIGSGYDGPRIASEGDSWFQYPLRLFDVIDYVARDYAVFDTSAAGDLLENMARKREYIDALKRSEAEILLLSAGGNDVCAGGNLARHLERFDPALKPADYLRRSYRAVMDNAIASYERICRDVNRHFPGVTVVVHGYDYVIPDGRWLGKPMAEQGIIDRALQRAIAAEMIDQFNRELRRMARGLDHVAYVDCRGCVGDGDWFDELHPTDKGFAKVASLVLTKVKEITARRPQPARSASWKSLQQTAHMRAGHQNRAYSLHVGLNTLDPRHYAGNDGKLYGCENDARAMRGLARAEGFKADILLTADATREAVIEGMRRAARDLQGGDQFLFTFAGHGSRITDMNGDEKTNPKGLMDSTLCLFDSQMIDDEFWHLCSGFQKGVRVTVVADCCHSGTMARKGFMPLAMEAAAPIRPRNLPRAVAAAVEDQNRDFYERIARELPHVDRAILASAITPLDATVIQFSACEDDQEAADGDQNGAFTAALLRIWDSGAFTGSHTALKRKLAEELAGTTQTPGLFTPQPRDPAFARQRPFTVPRSGAEDGPDQDRGHAAADDPEREPEPGQDGTPGRDEDADPLTLADEGEDAAETALHPARSQGRALSVPDAVVSRFRDFMKPFGIVHFDPEEFLYLGSAHFGNGKERGLNAPPPETLWANIVPTAQVLDKLRTRLDAPIRITSAYRTPEYNKAIDGAGQSWHLQFRACDITADGIAPSRVADALARMRDEGDFRGGIGRYAGFTHVDTRGVNQDWPKSSLSTSGTQGDDRALPRLRRIADTMPESRRPRGDGTHRLDSDLEQATAAVNGAQVMALGDALTADQRRAVLYSSQFAQRAADATADRLMDRTAWWTTYNAALAAAGWTITGSITRQATARDLKATLDAMAMDIMAGVAGVNKLRAIRAVLDGLRGLADADKRLVLLDAETSRKGGGAIQIGEAELDRGSLVVTTGAVQFSALDDRKQVLFAKWGGSAQQLWLAAERLVLNEDFFFSTAQGIIEDRLGDAASRILAFDLSDVHQPA</sequence>
<dbReference type="InterPro" id="IPR013230">
    <property type="entry name" value="Peptidase_M15A_C"/>
</dbReference>
<dbReference type="Pfam" id="PF00656">
    <property type="entry name" value="Peptidase_C14"/>
    <property type="match status" value="1"/>
</dbReference>
<dbReference type="InterPro" id="IPR013830">
    <property type="entry name" value="SGNH_hydro"/>
</dbReference>
<dbReference type="GO" id="GO:0006508">
    <property type="term" value="P:proteolysis"/>
    <property type="evidence" value="ECO:0007669"/>
    <property type="project" value="InterPro"/>
</dbReference>
<dbReference type="EMBL" id="WMBT01000002">
    <property type="protein sequence ID" value="MTD99618.1"/>
    <property type="molecule type" value="Genomic_DNA"/>
</dbReference>
<dbReference type="PANTHER" id="PTHR48104:SF30">
    <property type="entry name" value="METACASPASE-1"/>
    <property type="match status" value="1"/>
</dbReference>
<dbReference type="SUPFAM" id="SSF54001">
    <property type="entry name" value="Cysteine proteinases"/>
    <property type="match status" value="1"/>
</dbReference>
<dbReference type="Gene3D" id="3.30.1380.10">
    <property type="match status" value="1"/>
</dbReference>
<feature type="domain" description="SGNH hydrolase-type esterase" evidence="4">
    <location>
        <begin position="775"/>
        <end position="948"/>
    </location>
</feature>
<dbReference type="CDD" id="cd02619">
    <property type="entry name" value="Peptidase_C1"/>
    <property type="match status" value="1"/>
</dbReference>
<dbReference type="Gene3D" id="3.40.50.1110">
    <property type="entry name" value="SGNH hydrolase"/>
    <property type="match status" value="1"/>
</dbReference>
<dbReference type="SUPFAM" id="SSF52266">
    <property type="entry name" value="SGNH hydrolase"/>
    <property type="match status" value="1"/>
</dbReference>
<dbReference type="InterPro" id="IPR050452">
    <property type="entry name" value="Metacaspase"/>
</dbReference>
<dbReference type="Pfam" id="PF08291">
    <property type="entry name" value="Peptidase_M15_3"/>
    <property type="match status" value="1"/>
</dbReference>
<dbReference type="InterPro" id="IPR038765">
    <property type="entry name" value="Papain-like_cys_pep_sf"/>
</dbReference>
<evidence type="ECO:0000313" key="6">
    <source>
        <dbReference type="Proteomes" id="UP000481417"/>
    </source>
</evidence>
<accession>A0A6L6HMB4</accession>
<dbReference type="Gene3D" id="3.40.50.1460">
    <property type="match status" value="1"/>
</dbReference>
<organism evidence="5 6">
    <name type="scientific">Paracoccus lichenicola</name>
    <dbReference type="NCBI Taxonomy" id="2665644"/>
    <lineage>
        <taxon>Bacteria</taxon>
        <taxon>Pseudomonadati</taxon>
        <taxon>Pseudomonadota</taxon>
        <taxon>Alphaproteobacteria</taxon>
        <taxon>Rhodobacterales</taxon>
        <taxon>Paracoccaceae</taxon>
        <taxon>Paracoccus</taxon>
    </lineage>
</organism>
<evidence type="ECO:0000259" key="4">
    <source>
        <dbReference type="Pfam" id="PF13472"/>
    </source>
</evidence>
<dbReference type="Pfam" id="PF13472">
    <property type="entry name" value="Lipase_GDSL_2"/>
    <property type="match status" value="1"/>
</dbReference>
<feature type="compositionally biased region" description="Basic and acidic residues" evidence="1">
    <location>
        <begin position="1281"/>
        <end position="1297"/>
    </location>
</feature>
<dbReference type="InterPro" id="IPR036514">
    <property type="entry name" value="SGNH_hydro_sf"/>
</dbReference>
<evidence type="ECO:0000259" key="3">
    <source>
        <dbReference type="Pfam" id="PF08291"/>
    </source>
</evidence>
<dbReference type="SUPFAM" id="SSF55166">
    <property type="entry name" value="Hedgehog/DD-peptidase"/>
    <property type="match status" value="1"/>
</dbReference>
<name>A0A6L6HMB4_9RHOB</name>
<dbReference type="GO" id="GO:0005737">
    <property type="term" value="C:cytoplasm"/>
    <property type="evidence" value="ECO:0007669"/>
    <property type="project" value="TreeGrafter"/>
</dbReference>
<gene>
    <name evidence="5" type="ORF">GIY56_04890</name>
</gene>
<reference evidence="5 6" key="1">
    <citation type="submission" date="2019-11" db="EMBL/GenBank/DDBJ databases">
        <authorList>
            <person name="Lang L."/>
        </authorList>
    </citation>
    <scope>NUCLEOTIDE SEQUENCE [LARGE SCALE GENOMIC DNA]</scope>
    <source>
        <strain evidence="5 6">YIM 132242</strain>
    </source>
</reference>
<dbReference type="InterPro" id="IPR029030">
    <property type="entry name" value="Caspase-like_dom_sf"/>
</dbReference>
<dbReference type="SUPFAM" id="SSF52129">
    <property type="entry name" value="Caspase-like"/>
    <property type="match status" value="1"/>
</dbReference>
<dbReference type="InterPro" id="IPR011600">
    <property type="entry name" value="Pept_C14_caspase"/>
</dbReference>
<dbReference type="GO" id="GO:0004197">
    <property type="term" value="F:cysteine-type endopeptidase activity"/>
    <property type="evidence" value="ECO:0007669"/>
    <property type="project" value="InterPro"/>
</dbReference>
<dbReference type="CDD" id="cd00229">
    <property type="entry name" value="SGNH_hydrolase"/>
    <property type="match status" value="1"/>
</dbReference>
<evidence type="ECO:0000256" key="1">
    <source>
        <dbReference type="SAM" id="MobiDB-lite"/>
    </source>
</evidence>
<evidence type="ECO:0000259" key="2">
    <source>
        <dbReference type="Pfam" id="PF00656"/>
    </source>
</evidence>
<feature type="region of interest" description="Disordered" evidence="1">
    <location>
        <begin position="1270"/>
        <end position="1313"/>
    </location>
</feature>
<feature type="domain" description="Peptidase M15A C-terminal" evidence="3">
    <location>
        <begin position="1385"/>
        <end position="1478"/>
    </location>
</feature>
<dbReference type="Gene3D" id="3.90.70.10">
    <property type="entry name" value="Cysteine proteinases"/>
    <property type="match status" value="1"/>
</dbReference>
<dbReference type="RefSeq" id="WP_154763680.1">
    <property type="nucleotide sequence ID" value="NZ_WMBT01000002.1"/>
</dbReference>
<dbReference type="InterPro" id="IPR009045">
    <property type="entry name" value="Zn_M74/Hedgehog-like"/>
</dbReference>
<proteinExistence type="predicted"/>
<protein>
    <submittedName>
        <fullName evidence="5">DUF882 domain-containing protein</fullName>
    </submittedName>
</protein>
<comment type="caution">
    <text evidence="5">The sequence shown here is derived from an EMBL/GenBank/DDBJ whole genome shotgun (WGS) entry which is preliminary data.</text>
</comment>
<dbReference type="Proteomes" id="UP000481417">
    <property type="component" value="Unassembled WGS sequence"/>
</dbReference>
<feature type="domain" description="Peptidase C14 caspase" evidence="2">
    <location>
        <begin position="1006"/>
        <end position="1256"/>
    </location>
</feature>
<keyword evidence="6" id="KW-1185">Reference proteome</keyword>
<dbReference type="PANTHER" id="PTHR48104">
    <property type="entry name" value="METACASPASE-4"/>
    <property type="match status" value="1"/>
</dbReference>